<dbReference type="FunFam" id="2.102.10.10:FF:000014">
    <property type="entry name" value="Oxidoreductase, FAD dependent"/>
    <property type="match status" value="1"/>
</dbReference>
<reference evidence="8 9" key="1">
    <citation type="journal article" date="2013" name="Genome Announc.">
        <title>Draft Genome Sequence of Cesiribacter andamanensis Strain AMV16T, Isolated from a Soil Sample from a Mud Volcano in the Andaman Islands, India.</title>
        <authorList>
            <person name="Shivaji S."/>
            <person name="Ara S."/>
            <person name="Begum Z."/>
            <person name="Srinivas T.N."/>
            <person name="Singh A."/>
            <person name="Kumar Pinnaka A."/>
        </authorList>
    </citation>
    <scope>NUCLEOTIDE SEQUENCE [LARGE SCALE GENOMIC DNA]</scope>
    <source>
        <strain evidence="8 9">AMV16</strain>
    </source>
</reference>
<dbReference type="Pfam" id="PF00355">
    <property type="entry name" value="Rieske"/>
    <property type="match status" value="1"/>
</dbReference>
<feature type="coiled-coil region" evidence="6">
    <location>
        <begin position="124"/>
        <end position="151"/>
    </location>
</feature>
<protein>
    <submittedName>
        <fullName evidence="8">Gamma-glutamylputrescine oxidoreductase</fullName>
        <ecNumber evidence="8">1.4.3.-</ecNumber>
    </submittedName>
</protein>
<keyword evidence="2" id="KW-0479">Metal-binding</keyword>
<dbReference type="GO" id="GO:0046872">
    <property type="term" value="F:metal ion binding"/>
    <property type="evidence" value="ECO:0007669"/>
    <property type="project" value="UniProtKB-KW"/>
</dbReference>
<dbReference type="InterPro" id="IPR036922">
    <property type="entry name" value="Rieske_2Fe-2S_sf"/>
</dbReference>
<comment type="caution">
    <text evidence="8">The sequence shown here is derived from an EMBL/GenBank/DDBJ whole genome shotgun (WGS) entry which is preliminary data.</text>
</comment>
<dbReference type="GO" id="GO:0016491">
    <property type="term" value="F:oxidoreductase activity"/>
    <property type="evidence" value="ECO:0007669"/>
    <property type="project" value="UniProtKB-KW"/>
</dbReference>
<dbReference type="Gene3D" id="3.50.50.60">
    <property type="entry name" value="FAD/NAD(P)-binding domain"/>
    <property type="match status" value="1"/>
</dbReference>
<dbReference type="AlphaFoldDB" id="M7NJD5"/>
<keyword evidence="3" id="KW-0408">Iron</keyword>
<keyword evidence="4" id="KW-0411">Iron-sulfur</keyword>
<evidence type="ECO:0000256" key="4">
    <source>
        <dbReference type="ARBA" id="ARBA00023014"/>
    </source>
</evidence>
<dbReference type="GO" id="GO:0051537">
    <property type="term" value="F:2 iron, 2 sulfur cluster binding"/>
    <property type="evidence" value="ECO:0007669"/>
    <property type="project" value="UniProtKB-KW"/>
</dbReference>
<organism evidence="8 9">
    <name type="scientific">Cesiribacter andamanensis AMV16</name>
    <dbReference type="NCBI Taxonomy" id="1279009"/>
    <lineage>
        <taxon>Bacteria</taxon>
        <taxon>Pseudomonadati</taxon>
        <taxon>Bacteroidota</taxon>
        <taxon>Cytophagia</taxon>
        <taxon>Cytophagales</taxon>
        <taxon>Cesiribacteraceae</taxon>
        <taxon>Cesiribacter</taxon>
    </lineage>
</organism>
<evidence type="ECO:0000313" key="9">
    <source>
        <dbReference type="Proteomes" id="UP000011910"/>
    </source>
</evidence>
<dbReference type="InterPro" id="IPR017941">
    <property type="entry name" value="Rieske_2Fe-2S"/>
</dbReference>
<dbReference type="GO" id="GO:0005737">
    <property type="term" value="C:cytoplasm"/>
    <property type="evidence" value="ECO:0007669"/>
    <property type="project" value="TreeGrafter"/>
</dbReference>
<evidence type="ECO:0000256" key="5">
    <source>
        <dbReference type="ARBA" id="ARBA00023157"/>
    </source>
</evidence>
<keyword evidence="9" id="KW-1185">Reference proteome</keyword>
<dbReference type="EC" id="1.4.3.-" evidence="8"/>
<keyword evidence="5" id="KW-1015">Disulfide bond</keyword>
<name>M7NJD5_9BACT</name>
<evidence type="ECO:0000256" key="6">
    <source>
        <dbReference type="SAM" id="Coils"/>
    </source>
</evidence>
<dbReference type="InterPro" id="IPR006076">
    <property type="entry name" value="FAD-dep_OxRdtase"/>
</dbReference>
<dbReference type="Proteomes" id="UP000011910">
    <property type="component" value="Unassembled WGS sequence"/>
</dbReference>
<evidence type="ECO:0000256" key="3">
    <source>
        <dbReference type="ARBA" id="ARBA00023004"/>
    </source>
</evidence>
<dbReference type="InterPro" id="IPR005805">
    <property type="entry name" value="Rieske_Fe-S_prot_C"/>
</dbReference>
<dbReference type="RefSeq" id="WP_009196351.1">
    <property type="nucleotide sequence ID" value="NZ_AODQ01000083.1"/>
</dbReference>
<keyword evidence="1" id="KW-0001">2Fe-2S</keyword>
<accession>M7NJD5</accession>
<dbReference type="SUPFAM" id="SSF50022">
    <property type="entry name" value="ISP domain"/>
    <property type="match status" value="1"/>
</dbReference>
<dbReference type="GO" id="GO:0016020">
    <property type="term" value="C:membrane"/>
    <property type="evidence" value="ECO:0007669"/>
    <property type="project" value="InterPro"/>
</dbReference>
<evidence type="ECO:0000256" key="1">
    <source>
        <dbReference type="ARBA" id="ARBA00022714"/>
    </source>
</evidence>
<dbReference type="InterPro" id="IPR036188">
    <property type="entry name" value="FAD/NAD-bd_sf"/>
</dbReference>
<feature type="domain" description="Rieske" evidence="7">
    <location>
        <begin position="407"/>
        <end position="495"/>
    </location>
</feature>
<keyword evidence="6" id="KW-0175">Coiled coil</keyword>
<dbReference type="SUPFAM" id="SSF51905">
    <property type="entry name" value="FAD/NAD(P)-binding domain"/>
    <property type="match status" value="1"/>
</dbReference>
<dbReference type="OrthoDB" id="9767869at2"/>
<evidence type="ECO:0000259" key="7">
    <source>
        <dbReference type="PROSITE" id="PS51296"/>
    </source>
</evidence>
<gene>
    <name evidence="8" type="primary">puuB</name>
    <name evidence="8" type="ORF">ADICEAN_02964</name>
</gene>
<dbReference type="eggNOG" id="COG0665">
    <property type="taxonomic scope" value="Bacteria"/>
</dbReference>
<dbReference type="eggNOG" id="COG0723">
    <property type="taxonomic scope" value="Bacteria"/>
</dbReference>
<evidence type="ECO:0000313" key="8">
    <source>
        <dbReference type="EMBL" id="EMR01895.1"/>
    </source>
</evidence>
<dbReference type="Gene3D" id="2.102.10.10">
    <property type="entry name" value="Rieske [2Fe-2S] iron-sulphur domain"/>
    <property type="match status" value="1"/>
</dbReference>
<dbReference type="Pfam" id="PF01266">
    <property type="entry name" value="DAO"/>
    <property type="match status" value="1"/>
</dbReference>
<dbReference type="Gene3D" id="3.30.9.10">
    <property type="entry name" value="D-Amino Acid Oxidase, subunit A, domain 2"/>
    <property type="match status" value="1"/>
</dbReference>
<dbReference type="PROSITE" id="PS51296">
    <property type="entry name" value="RIESKE"/>
    <property type="match status" value="1"/>
</dbReference>
<evidence type="ECO:0000256" key="2">
    <source>
        <dbReference type="ARBA" id="ARBA00022723"/>
    </source>
</evidence>
<dbReference type="STRING" id="1279009.ADICEAN_02964"/>
<dbReference type="PRINTS" id="PR00162">
    <property type="entry name" value="RIESKE"/>
</dbReference>
<keyword evidence="8" id="KW-0560">Oxidoreductase</keyword>
<dbReference type="PANTHER" id="PTHR13847">
    <property type="entry name" value="SARCOSINE DEHYDROGENASE-RELATED"/>
    <property type="match status" value="1"/>
</dbReference>
<proteinExistence type="predicted"/>
<dbReference type="PANTHER" id="PTHR13847:SF281">
    <property type="entry name" value="FAD DEPENDENT OXIDOREDUCTASE DOMAIN-CONTAINING PROTEIN"/>
    <property type="match status" value="1"/>
</dbReference>
<sequence length="495" mass="55134">MTSSYWERDTSRKIYAPLQKDLETEVLIVGGGITGIVTAWNLMQAGKKAVLVEGDRLGSGVSGHTTAHLNISVDAEYARIVNDFGEEVAKQVAEAASLAIELVGKIDSAHQLGAHYQKVPAYDWAETTQEIIELQRELKAAQAAGIRAEEVDDLNALPFPTGMVVRWEPNARFHPLKFIYGLAEVLLKAGVQIYEQSRVIDLTEEGDAMEATLENGTTIRAQQVVLATHSPIFMHSVHPRMAPYRSYALAVRTRQELPDYLLYDMKDPYHYIRKEADGVVIIGGADHKTGHAEDENDHLQQLKDWTEERFGIAEYLASWSAQVFEPADRMPFIGRSPSQKRVFYGTGYSGDGTLWGTFAGYLLSDLITGKENKWERIFSPSRLNISAEAGDFLKMNMEVAKDFVADRFQSDASDVKEVGLDDGKIIRQGVQQYAVYRDKQGGLHVMSPTCVHMGCVVQWNKLEKTWDCPCHGGRYKATGEQLEGPPAHGLRKADL</sequence>
<dbReference type="EMBL" id="AODQ01000083">
    <property type="protein sequence ID" value="EMR01895.1"/>
    <property type="molecule type" value="Genomic_DNA"/>
</dbReference>